<evidence type="ECO:0000313" key="4">
    <source>
        <dbReference type="Proteomes" id="UP000759131"/>
    </source>
</evidence>
<sequence>MSTIEKVEEENRFWINNGCPAGRYLCNGTLDLCVRLENVCDKRVDCPNRDDEDWTICKNWPKYKQTEYSGVDNKLQAVDGEHQEVDNGKDNGNTDSFEGQGFMFHVDNLVIYNSDVKMFDQSSDNVKTNNTIIMS</sequence>
<dbReference type="EMBL" id="OC857128">
    <property type="protein sequence ID" value="CAD7624773.1"/>
    <property type="molecule type" value="Genomic_DNA"/>
</dbReference>
<dbReference type="PROSITE" id="PS50068">
    <property type="entry name" value="LDLRA_2"/>
    <property type="match status" value="1"/>
</dbReference>
<comment type="caution">
    <text evidence="2">Lacks conserved residue(s) required for the propagation of feature annotation.</text>
</comment>
<dbReference type="InterPro" id="IPR002172">
    <property type="entry name" value="LDrepeatLR_classA_rpt"/>
</dbReference>
<evidence type="ECO:0000313" key="3">
    <source>
        <dbReference type="EMBL" id="CAD7624773.1"/>
    </source>
</evidence>
<dbReference type="Gene3D" id="2.40.128.620">
    <property type="match status" value="1"/>
</dbReference>
<keyword evidence="4" id="KW-1185">Reference proteome</keyword>
<keyword evidence="1" id="KW-1015">Disulfide bond</keyword>
<protein>
    <submittedName>
        <fullName evidence="3">Uncharacterized protein</fullName>
    </submittedName>
</protein>
<dbReference type="SUPFAM" id="SSF57424">
    <property type="entry name" value="LDL receptor-like module"/>
    <property type="match status" value="1"/>
</dbReference>
<gene>
    <name evidence="3" type="ORF">OSB1V03_LOCUS5213</name>
</gene>
<dbReference type="AlphaFoldDB" id="A0A7R9KKE3"/>
<dbReference type="Proteomes" id="UP000759131">
    <property type="component" value="Unassembled WGS sequence"/>
</dbReference>
<organism evidence="3">
    <name type="scientific">Medioppia subpectinata</name>
    <dbReference type="NCBI Taxonomy" id="1979941"/>
    <lineage>
        <taxon>Eukaryota</taxon>
        <taxon>Metazoa</taxon>
        <taxon>Ecdysozoa</taxon>
        <taxon>Arthropoda</taxon>
        <taxon>Chelicerata</taxon>
        <taxon>Arachnida</taxon>
        <taxon>Acari</taxon>
        <taxon>Acariformes</taxon>
        <taxon>Sarcoptiformes</taxon>
        <taxon>Oribatida</taxon>
        <taxon>Brachypylina</taxon>
        <taxon>Oppioidea</taxon>
        <taxon>Oppiidae</taxon>
        <taxon>Medioppia</taxon>
    </lineage>
</organism>
<name>A0A7R9KKE3_9ACAR</name>
<dbReference type="InterPro" id="IPR036055">
    <property type="entry name" value="LDL_receptor-like_sf"/>
</dbReference>
<dbReference type="OrthoDB" id="9990982at2759"/>
<proteinExistence type="predicted"/>
<evidence type="ECO:0000256" key="2">
    <source>
        <dbReference type="PROSITE-ProRule" id="PRU00124"/>
    </source>
</evidence>
<accession>A0A7R9KKE3</accession>
<dbReference type="EMBL" id="CAJPIZ010002553">
    <property type="protein sequence ID" value="CAG2105203.1"/>
    <property type="molecule type" value="Genomic_DNA"/>
</dbReference>
<evidence type="ECO:0000256" key="1">
    <source>
        <dbReference type="ARBA" id="ARBA00023157"/>
    </source>
</evidence>
<reference evidence="3" key="1">
    <citation type="submission" date="2020-11" db="EMBL/GenBank/DDBJ databases">
        <authorList>
            <person name="Tran Van P."/>
        </authorList>
    </citation>
    <scope>NUCLEOTIDE SEQUENCE</scope>
</reference>